<reference evidence="2 3" key="1">
    <citation type="submission" date="2014-06" db="EMBL/GenBank/DDBJ databases">
        <title>Evolutionary Origins and Diversification of the Mycorrhizal Mutualists.</title>
        <authorList>
            <consortium name="DOE Joint Genome Institute"/>
            <consortium name="Mycorrhizal Genomics Consortium"/>
            <person name="Kohler A."/>
            <person name="Kuo A."/>
            <person name="Nagy L.G."/>
            <person name="Floudas D."/>
            <person name="Copeland A."/>
            <person name="Barry K.W."/>
            <person name="Cichocki N."/>
            <person name="Veneault-Fourrey C."/>
            <person name="LaButti K."/>
            <person name="Lindquist E.A."/>
            <person name="Lipzen A."/>
            <person name="Lundell T."/>
            <person name="Morin E."/>
            <person name="Murat C."/>
            <person name="Riley R."/>
            <person name="Ohm R."/>
            <person name="Sun H."/>
            <person name="Tunlid A."/>
            <person name="Henrissat B."/>
            <person name="Grigoriev I.V."/>
            <person name="Hibbett D.S."/>
            <person name="Martin F."/>
        </authorList>
    </citation>
    <scope>NUCLEOTIDE SEQUENCE [LARGE SCALE GENOMIC DNA]</scope>
    <source>
        <strain evidence="2 3">SS14</strain>
    </source>
</reference>
<dbReference type="HOGENOM" id="CLU_449900_0_0_1"/>
<feature type="compositionally biased region" description="Acidic residues" evidence="1">
    <location>
        <begin position="515"/>
        <end position="533"/>
    </location>
</feature>
<dbReference type="AlphaFoldDB" id="A0A0C9UF31"/>
<name>A0A0C9UF31_SPHS4</name>
<accession>A0A0C9UF31</accession>
<feature type="region of interest" description="Disordered" evidence="1">
    <location>
        <begin position="471"/>
        <end position="586"/>
    </location>
</feature>
<sequence>MLTSKPLLTRLDLTVTMSEGDIAALASPAPVSTVVPTSPSNVKTSIPTVAVDAALPKISSSTAGSTPQGLEGTTMGALANPARTPDVNASGVANASVQVVPTQAPAKKNSKPIIGQGSKWTKPSDHLGFRPYTHTNRDDQWAVSDEGKVWISQRIPSFRQMQPPGGLPKDSTTERTMTHRQWWTRELDKSYKDNWPDFDLTEVLGENYHADQVKKHAERVQKFIDNALRRQYAANAQPATDILSILIQRSRKPVAYNVWAKENPEEDTKAANMAKEEADWENPDEHLRLLMEMRKRLFDTLDPLEQEVWQKKAEAAETVALTQEDVILAIPKLFGMVCDSIRKYTQFNCLVLCGGKEDDGKAWYYSEEWRRPSVEDPLGFTSTANWQTIRGAFLHALSKETSVPAADIVQLPTRQRPNEYIPKAVEQLSGVLEFDETGLLLTSEAAAREATEKYLDSLWVKGERGELPSEKVFRWTNQTDGEFQLAPRPRKQHRMSAPKKSKGGTKEKTKATDVSEGENFDLDDVPVDSDDECPGLQKSVPSRDRTVPRGRKAKPNADKKQPKSKSKPKSEPKPKPKAARKSKSQLKGISGYGCYLLQGIHVIKLGF</sequence>
<organism evidence="2 3">
    <name type="scientific">Sphaerobolus stellatus (strain SS14)</name>
    <dbReference type="NCBI Taxonomy" id="990650"/>
    <lineage>
        <taxon>Eukaryota</taxon>
        <taxon>Fungi</taxon>
        <taxon>Dikarya</taxon>
        <taxon>Basidiomycota</taxon>
        <taxon>Agaricomycotina</taxon>
        <taxon>Agaricomycetes</taxon>
        <taxon>Phallomycetidae</taxon>
        <taxon>Geastrales</taxon>
        <taxon>Sphaerobolaceae</taxon>
        <taxon>Sphaerobolus</taxon>
    </lineage>
</organism>
<protein>
    <submittedName>
        <fullName evidence="2">Unplaced genomic scaffold SPHSTscaffold_60, whole genome shotgun sequence</fullName>
    </submittedName>
</protein>
<feature type="compositionally biased region" description="Basic and acidic residues" evidence="1">
    <location>
        <begin position="504"/>
        <end position="513"/>
    </location>
</feature>
<evidence type="ECO:0000256" key="1">
    <source>
        <dbReference type="SAM" id="MobiDB-lite"/>
    </source>
</evidence>
<evidence type="ECO:0000313" key="2">
    <source>
        <dbReference type="EMBL" id="KIJ41628.1"/>
    </source>
</evidence>
<proteinExistence type="predicted"/>
<dbReference type="Proteomes" id="UP000054279">
    <property type="component" value="Unassembled WGS sequence"/>
</dbReference>
<gene>
    <name evidence="2" type="ORF">M422DRAFT_68176</name>
</gene>
<dbReference type="EMBL" id="KN837135">
    <property type="protein sequence ID" value="KIJ41628.1"/>
    <property type="molecule type" value="Genomic_DNA"/>
</dbReference>
<feature type="region of interest" description="Disordered" evidence="1">
    <location>
        <begin position="102"/>
        <end position="126"/>
    </location>
</feature>
<keyword evidence="3" id="KW-1185">Reference proteome</keyword>
<feature type="compositionally biased region" description="Basic residues" evidence="1">
    <location>
        <begin position="488"/>
        <end position="503"/>
    </location>
</feature>
<evidence type="ECO:0000313" key="3">
    <source>
        <dbReference type="Proteomes" id="UP000054279"/>
    </source>
</evidence>
<feature type="compositionally biased region" description="Basic residues" evidence="1">
    <location>
        <begin position="575"/>
        <end position="584"/>
    </location>
</feature>